<dbReference type="Proteomes" id="UP001566132">
    <property type="component" value="Unassembled WGS sequence"/>
</dbReference>
<proteinExistence type="predicted"/>
<dbReference type="AlphaFoldDB" id="A0ABD1F4V3"/>
<reference evidence="1 2" key="1">
    <citation type="submission" date="2024-05" db="EMBL/GenBank/DDBJ databases">
        <title>Genetic variation in Jamaican populations of the coffee berry borer (Hypothenemus hampei).</title>
        <authorList>
            <person name="Errbii M."/>
            <person name="Myrie A."/>
        </authorList>
    </citation>
    <scope>NUCLEOTIDE SEQUENCE [LARGE SCALE GENOMIC DNA]</scope>
    <source>
        <strain evidence="1">JA-Hopewell-2020-01-JO</strain>
        <tissue evidence="1">Whole body</tissue>
    </source>
</reference>
<comment type="caution">
    <text evidence="1">The sequence shown here is derived from an EMBL/GenBank/DDBJ whole genome shotgun (WGS) entry which is preliminary data.</text>
</comment>
<evidence type="ECO:0000313" key="2">
    <source>
        <dbReference type="Proteomes" id="UP001566132"/>
    </source>
</evidence>
<gene>
    <name evidence="1" type="ORF">ABEB36_004722</name>
</gene>
<accession>A0ABD1F4V3</accession>
<evidence type="ECO:0000313" key="1">
    <source>
        <dbReference type="EMBL" id="KAL1510067.1"/>
    </source>
</evidence>
<name>A0ABD1F4V3_HYPHA</name>
<sequence>MSDHLSSSDEDMQELLELIEIPKKITEEFANRFANSEYYKLQNGDSEKVTPLKYITVFLWFAANEATLFRDVSDSNLSPEIIKWPDDMEKAEIETHFRNNNFPGVIGIIDGTHIKIDKPADDPDSY</sequence>
<protein>
    <recommendedName>
        <fullName evidence="3">DDE Tnp4 domain-containing protein</fullName>
    </recommendedName>
</protein>
<keyword evidence="2" id="KW-1185">Reference proteome</keyword>
<evidence type="ECO:0008006" key="3">
    <source>
        <dbReference type="Google" id="ProtNLM"/>
    </source>
</evidence>
<dbReference type="EMBL" id="JBDJPC010000003">
    <property type="protein sequence ID" value="KAL1510067.1"/>
    <property type="molecule type" value="Genomic_DNA"/>
</dbReference>
<organism evidence="1 2">
    <name type="scientific">Hypothenemus hampei</name>
    <name type="common">Coffee berry borer</name>
    <dbReference type="NCBI Taxonomy" id="57062"/>
    <lineage>
        <taxon>Eukaryota</taxon>
        <taxon>Metazoa</taxon>
        <taxon>Ecdysozoa</taxon>
        <taxon>Arthropoda</taxon>
        <taxon>Hexapoda</taxon>
        <taxon>Insecta</taxon>
        <taxon>Pterygota</taxon>
        <taxon>Neoptera</taxon>
        <taxon>Endopterygota</taxon>
        <taxon>Coleoptera</taxon>
        <taxon>Polyphaga</taxon>
        <taxon>Cucujiformia</taxon>
        <taxon>Curculionidae</taxon>
        <taxon>Scolytinae</taxon>
        <taxon>Hypothenemus</taxon>
    </lineage>
</organism>